<evidence type="ECO:0000313" key="8">
    <source>
        <dbReference type="EMBL" id="QGZ66056.1"/>
    </source>
</evidence>
<evidence type="ECO:0000313" key="9">
    <source>
        <dbReference type="Proteomes" id="UP000433577"/>
    </source>
</evidence>
<dbReference type="SUPFAM" id="SSF103481">
    <property type="entry name" value="Multidrug resistance efflux transporter EmrE"/>
    <property type="match status" value="2"/>
</dbReference>
<feature type="transmembrane region" description="Helical" evidence="6">
    <location>
        <begin position="323"/>
        <end position="341"/>
    </location>
</feature>
<evidence type="ECO:0000256" key="5">
    <source>
        <dbReference type="ARBA" id="ARBA00023136"/>
    </source>
</evidence>
<feature type="transmembrane region" description="Helical" evidence="6">
    <location>
        <begin position="145"/>
        <end position="167"/>
    </location>
</feature>
<comment type="similarity">
    <text evidence="2">Belongs to the EamA transporter family.</text>
</comment>
<keyword evidence="3 6" id="KW-0812">Transmembrane</keyword>
<evidence type="ECO:0000256" key="1">
    <source>
        <dbReference type="ARBA" id="ARBA00004141"/>
    </source>
</evidence>
<dbReference type="InterPro" id="IPR037185">
    <property type="entry name" value="EmrE-like"/>
</dbReference>
<keyword evidence="4 6" id="KW-1133">Transmembrane helix</keyword>
<evidence type="ECO:0000259" key="7">
    <source>
        <dbReference type="Pfam" id="PF00892"/>
    </source>
</evidence>
<sequence>MLYAMRITPMAVEHYRHSHSFLKLEPELESARQSRQGRASMIATNPATSGWSTHRGWIALAVGYQWFYNGANFLAFKVAGNAFHPLMVATLRFSLAALILLPVALARWRRAPASLRELGGAALIGVTMLVASQALAIWGTHFLPAGVAAVFGSSSPLFLAVFAWAVFHQPLTRRQLAGVAIGFAGLALMGWTSARGSEFRPQGAVLALTACAAWAAGSLLASRVPLPRDPVIGLMAQLASASGVLGAMVGVSGIAAATRFTRVPLAAWAALAFLVIASTLIGYAVFLSLNARVSSTLANTFNYAAPVIALGLSALLLHEPLTLVKLASSGIALVGVALMIARERPERPEEPQPLRQRHHLRE</sequence>
<evidence type="ECO:0000256" key="3">
    <source>
        <dbReference type="ARBA" id="ARBA00022692"/>
    </source>
</evidence>
<feature type="transmembrane region" description="Helical" evidence="6">
    <location>
        <begin position="57"/>
        <end position="76"/>
    </location>
</feature>
<feature type="transmembrane region" description="Helical" evidence="6">
    <location>
        <begin position="238"/>
        <end position="260"/>
    </location>
</feature>
<accession>A0A7Z2GQR6</accession>
<gene>
    <name evidence="8" type="ORF">FAZ98_30025</name>
</gene>
<name>A0A7Z2GQR6_9BURK</name>
<dbReference type="AlphaFoldDB" id="A0A7Z2GQR6"/>
<feature type="transmembrane region" description="Helical" evidence="6">
    <location>
        <begin position="118"/>
        <end position="139"/>
    </location>
</feature>
<organism evidence="8 9">
    <name type="scientific">Paraburkholderia acidisoli</name>
    <dbReference type="NCBI Taxonomy" id="2571748"/>
    <lineage>
        <taxon>Bacteria</taxon>
        <taxon>Pseudomonadati</taxon>
        <taxon>Pseudomonadota</taxon>
        <taxon>Betaproteobacteria</taxon>
        <taxon>Burkholderiales</taxon>
        <taxon>Burkholderiaceae</taxon>
        <taxon>Paraburkholderia</taxon>
    </lineage>
</organism>
<feature type="transmembrane region" description="Helical" evidence="6">
    <location>
        <begin position="206"/>
        <end position="226"/>
    </location>
</feature>
<keyword evidence="5 6" id="KW-0472">Membrane</keyword>
<evidence type="ECO:0000256" key="4">
    <source>
        <dbReference type="ARBA" id="ARBA00022989"/>
    </source>
</evidence>
<feature type="domain" description="EamA" evidence="7">
    <location>
        <begin position="69"/>
        <end position="189"/>
    </location>
</feature>
<keyword evidence="9" id="KW-1185">Reference proteome</keyword>
<evidence type="ECO:0000256" key="2">
    <source>
        <dbReference type="ARBA" id="ARBA00007362"/>
    </source>
</evidence>
<proteinExistence type="inferred from homology"/>
<evidence type="ECO:0000256" key="6">
    <source>
        <dbReference type="SAM" id="Phobius"/>
    </source>
</evidence>
<feature type="transmembrane region" description="Helical" evidence="6">
    <location>
        <begin position="301"/>
        <end position="317"/>
    </location>
</feature>
<dbReference type="GO" id="GO:0016020">
    <property type="term" value="C:membrane"/>
    <property type="evidence" value="ECO:0007669"/>
    <property type="project" value="UniProtKB-SubCell"/>
</dbReference>
<dbReference type="InterPro" id="IPR050638">
    <property type="entry name" value="AA-Vitamin_Transporters"/>
</dbReference>
<dbReference type="EMBL" id="CP046916">
    <property type="protein sequence ID" value="QGZ66056.1"/>
    <property type="molecule type" value="Genomic_DNA"/>
</dbReference>
<dbReference type="Gene3D" id="1.10.3730.20">
    <property type="match status" value="1"/>
</dbReference>
<dbReference type="PANTHER" id="PTHR32322">
    <property type="entry name" value="INNER MEMBRANE TRANSPORTER"/>
    <property type="match status" value="1"/>
</dbReference>
<dbReference type="KEGG" id="pacs:FAZ98_30025"/>
<protein>
    <submittedName>
        <fullName evidence="8">EamA family transporter</fullName>
    </submittedName>
</protein>
<dbReference type="Proteomes" id="UP000433577">
    <property type="component" value="Chromosome 4"/>
</dbReference>
<dbReference type="Pfam" id="PF00892">
    <property type="entry name" value="EamA"/>
    <property type="match status" value="2"/>
</dbReference>
<feature type="transmembrane region" description="Helical" evidence="6">
    <location>
        <begin position="266"/>
        <end position="289"/>
    </location>
</feature>
<reference evidence="8 9" key="1">
    <citation type="submission" date="2019-12" db="EMBL/GenBank/DDBJ databases">
        <title>Paraburkholderia acidiphila 7Q-K02 sp. nov and Paraburkholderia acidisoli DHF22 sp. nov., two strains isolated from forest soil.</title>
        <authorList>
            <person name="Gao Z."/>
            <person name="Qiu L."/>
        </authorList>
    </citation>
    <scope>NUCLEOTIDE SEQUENCE [LARGE SCALE GENOMIC DNA]</scope>
    <source>
        <strain evidence="8 9">DHF22</strain>
    </source>
</reference>
<comment type="subcellular location">
    <subcellularLocation>
        <location evidence="1">Membrane</location>
        <topology evidence="1">Multi-pass membrane protein</topology>
    </subcellularLocation>
</comment>
<dbReference type="PANTHER" id="PTHR32322:SF2">
    <property type="entry name" value="EAMA DOMAIN-CONTAINING PROTEIN"/>
    <property type="match status" value="1"/>
</dbReference>
<feature type="domain" description="EamA" evidence="7">
    <location>
        <begin position="203"/>
        <end position="340"/>
    </location>
</feature>
<dbReference type="InterPro" id="IPR000620">
    <property type="entry name" value="EamA_dom"/>
</dbReference>
<feature type="transmembrane region" description="Helical" evidence="6">
    <location>
        <begin position="176"/>
        <end position="194"/>
    </location>
</feature>
<feature type="transmembrane region" description="Helical" evidence="6">
    <location>
        <begin position="82"/>
        <end position="106"/>
    </location>
</feature>